<evidence type="ECO:0000313" key="3">
    <source>
        <dbReference type="Proteomes" id="UP000069705"/>
    </source>
</evidence>
<keyword evidence="1" id="KW-0812">Transmembrane</keyword>
<gene>
    <name evidence="2" type="ORF">RMCFA_1063</name>
</gene>
<accession>A0A100WMU2</accession>
<reference evidence="2 3" key="1">
    <citation type="journal article" date="2016" name="Genome Announc.">
        <title>Draft Genome Sequences of Five Rapidly Growing Mycobacterium Species, M. thermoresistibile, M. fortuitum subsp. acetamidolyticum, M. canariasense, M. brisbanense, and M. novocastrense.</title>
        <authorList>
            <person name="Katahira K."/>
            <person name="Ogura Y."/>
            <person name="Gotoh Y."/>
            <person name="Hayashi T."/>
        </authorList>
    </citation>
    <scope>NUCLEOTIDE SEQUENCE [LARGE SCALE GENOMIC DNA]</scope>
    <source>
        <strain evidence="2 3">JCM6368</strain>
    </source>
</reference>
<feature type="transmembrane region" description="Helical" evidence="1">
    <location>
        <begin position="58"/>
        <end position="80"/>
    </location>
</feature>
<keyword evidence="1" id="KW-0472">Membrane</keyword>
<sequence length="90" mass="8935">MGGAGAGVPPVVQSFVWTVVLTAVFVIGGVCAVVTAAKTVGSYTKNNDSLSADAWKTLIVGGLFSAAFLLGGIFALIGFGGRILQGFGLG</sequence>
<keyword evidence="1" id="KW-1133">Transmembrane helix</keyword>
<comment type="caution">
    <text evidence="2">The sequence shown here is derived from an EMBL/GenBank/DDBJ whole genome shotgun (WGS) entry which is preliminary data.</text>
</comment>
<proteinExistence type="predicted"/>
<evidence type="ECO:0000313" key="2">
    <source>
        <dbReference type="EMBL" id="GAT00949.1"/>
    </source>
</evidence>
<dbReference type="EMBL" id="BCSZ01000010">
    <property type="protein sequence ID" value="GAT00949.1"/>
    <property type="molecule type" value="Genomic_DNA"/>
</dbReference>
<name>A0A100WMU2_MYCFO</name>
<reference evidence="3" key="2">
    <citation type="submission" date="2016-02" db="EMBL/GenBank/DDBJ databases">
        <title>Draft genome sequence of five rapidly growing Mycobacterium species.</title>
        <authorList>
            <person name="Katahira K."/>
            <person name="Gotou Y."/>
            <person name="Iida K."/>
            <person name="Ogura Y."/>
            <person name="Hayashi T."/>
        </authorList>
    </citation>
    <scope>NUCLEOTIDE SEQUENCE [LARGE SCALE GENOMIC DNA]</scope>
    <source>
        <strain evidence="3">JCM6368</strain>
    </source>
</reference>
<dbReference type="Proteomes" id="UP000069705">
    <property type="component" value="Unassembled WGS sequence"/>
</dbReference>
<protein>
    <submittedName>
        <fullName evidence="2">Uncharacterized protein</fullName>
    </submittedName>
</protein>
<dbReference type="AlphaFoldDB" id="A0A100WMU2"/>
<feature type="transmembrane region" description="Helical" evidence="1">
    <location>
        <begin position="15"/>
        <end position="37"/>
    </location>
</feature>
<organism evidence="2 3">
    <name type="scientific">Mycolicibacterium fortuitum subsp. acetamidolyticum</name>
    <dbReference type="NCBI Taxonomy" id="144550"/>
    <lineage>
        <taxon>Bacteria</taxon>
        <taxon>Bacillati</taxon>
        <taxon>Actinomycetota</taxon>
        <taxon>Actinomycetes</taxon>
        <taxon>Mycobacteriales</taxon>
        <taxon>Mycobacteriaceae</taxon>
        <taxon>Mycolicibacterium</taxon>
    </lineage>
</organism>
<evidence type="ECO:0000256" key="1">
    <source>
        <dbReference type="SAM" id="Phobius"/>
    </source>
</evidence>
<dbReference type="RefSeq" id="WP_061262672.1">
    <property type="nucleotide sequence ID" value="NZ_BCSZ01000010.1"/>
</dbReference>